<accession>A0A7X2PE65</accession>
<keyword evidence="1" id="KW-0732">Signal</keyword>
<evidence type="ECO:0008006" key="4">
    <source>
        <dbReference type="Google" id="ProtNLM"/>
    </source>
</evidence>
<name>A0A7X2PE65_9SPIO</name>
<organism evidence="2 3">
    <name type="scientific">Bullifex porci</name>
    <dbReference type="NCBI Taxonomy" id="2606638"/>
    <lineage>
        <taxon>Bacteria</taxon>
        <taxon>Pseudomonadati</taxon>
        <taxon>Spirochaetota</taxon>
        <taxon>Spirochaetia</taxon>
        <taxon>Spirochaetales</taxon>
        <taxon>Spirochaetaceae</taxon>
        <taxon>Bullifex</taxon>
    </lineage>
</organism>
<evidence type="ECO:0000313" key="2">
    <source>
        <dbReference type="EMBL" id="MSU07244.1"/>
    </source>
</evidence>
<dbReference type="RefSeq" id="WP_154426833.1">
    <property type="nucleotide sequence ID" value="NZ_VUNN01000032.1"/>
</dbReference>
<feature type="chain" id="PRO_5030819401" description="Outer membrane protein beta-barrel domain-containing protein" evidence="1">
    <location>
        <begin position="21"/>
        <end position="166"/>
    </location>
</feature>
<keyword evidence="3" id="KW-1185">Reference proteome</keyword>
<dbReference type="Proteomes" id="UP000460549">
    <property type="component" value="Unassembled WGS sequence"/>
</dbReference>
<evidence type="ECO:0000313" key="3">
    <source>
        <dbReference type="Proteomes" id="UP000460549"/>
    </source>
</evidence>
<sequence length="166" mass="17923">MKKVLTVLILSLVITAGLFAFDGSTSASFAYSYDGNHYLGISSESIGFFNNSNFGYYGSADALFNVKSINDWKIDMLVGPAYRYSFDESGVKVNIAVGASAAGTNDKFSFGIGSYVGADWSLTEHFGFTIGTKLGSNFVELPYNGNSLSVKGDFYVTPLIGVNFYY</sequence>
<protein>
    <recommendedName>
        <fullName evidence="4">Outer membrane protein beta-barrel domain-containing protein</fullName>
    </recommendedName>
</protein>
<reference evidence="2 3" key="1">
    <citation type="submission" date="2019-08" db="EMBL/GenBank/DDBJ databases">
        <title>In-depth cultivation of the pig gut microbiome towards novel bacterial diversity and tailored functional studies.</title>
        <authorList>
            <person name="Wylensek D."/>
            <person name="Hitch T.C.A."/>
            <person name="Clavel T."/>
        </authorList>
    </citation>
    <scope>NUCLEOTIDE SEQUENCE [LARGE SCALE GENOMIC DNA]</scope>
    <source>
        <strain evidence="2 3">NM-380-WT-3C1</strain>
    </source>
</reference>
<proteinExistence type="predicted"/>
<feature type="signal peptide" evidence="1">
    <location>
        <begin position="1"/>
        <end position="20"/>
    </location>
</feature>
<gene>
    <name evidence="2" type="ORF">FYJ80_10790</name>
</gene>
<dbReference type="AlphaFoldDB" id="A0A7X2PE65"/>
<evidence type="ECO:0000256" key="1">
    <source>
        <dbReference type="SAM" id="SignalP"/>
    </source>
</evidence>
<comment type="caution">
    <text evidence="2">The sequence shown here is derived from an EMBL/GenBank/DDBJ whole genome shotgun (WGS) entry which is preliminary data.</text>
</comment>
<dbReference type="EMBL" id="VUNN01000032">
    <property type="protein sequence ID" value="MSU07244.1"/>
    <property type="molecule type" value="Genomic_DNA"/>
</dbReference>